<dbReference type="PROSITE" id="PS50850">
    <property type="entry name" value="MFS"/>
    <property type="match status" value="1"/>
</dbReference>
<feature type="domain" description="Major facilitator superfamily (MFS) profile" evidence="7">
    <location>
        <begin position="1"/>
        <end position="172"/>
    </location>
</feature>
<accession>A0A382FB92</accession>
<feature type="non-terminal residue" evidence="8">
    <location>
        <position position="1"/>
    </location>
</feature>
<keyword evidence="4 6" id="KW-1133">Transmembrane helix</keyword>
<keyword evidence="5 6" id="KW-0472">Membrane</keyword>
<dbReference type="InterPro" id="IPR036259">
    <property type="entry name" value="MFS_trans_sf"/>
</dbReference>
<dbReference type="GO" id="GO:0022857">
    <property type="term" value="F:transmembrane transporter activity"/>
    <property type="evidence" value="ECO:0007669"/>
    <property type="project" value="InterPro"/>
</dbReference>
<name>A0A382FB92_9ZZZZ</name>
<feature type="transmembrane region" description="Helical" evidence="6">
    <location>
        <begin position="121"/>
        <end position="140"/>
    </location>
</feature>
<comment type="subcellular location">
    <subcellularLocation>
        <location evidence="1">Membrane</location>
        <topology evidence="1">Multi-pass membrane protein</topology>
    </subcellularLocation>
</comment>
<evidence type="ECO:0000256" key="1">
    <source>
        <dbReference type="ARBA" id="ARBA00004141"/>
    </source>
</evidence>
<evidence type="ECO:0000256" key="3">
    <source>
        <dbReference type="ARBA" id="ARBA00022692"/>
    </source>
</evidence>
<evidence type="ECO:0000256" key="5">
    <source>
        <dbReference type="ARBA" id="ARBA00023136"/>
    </source>
</evidence>
<feature type="transmembrane region" description="Helical" evidence="6">
    <location>
        <begin position="146"/>
        <end position="167"/>
    </location>
</feature>
<feature type="transmembrane region" description="Helical" evidence="6">
    <location>
        <begin position="372"/>
        <end position="390"/>
    </location>
</feature>
<feature type="transmembrane region" description="Helical" evidence="6">
    <location>
        <begin position="339"/>
        <end position="360"/>
    </location>
</feature>
<dbReference type="InterPro" id="IPR011701">
    <property type="entry name" value="MFS"/>
</dbReference>
<dbReference type="Gene3D" id="1.20.1250.20">
    <property type="entry name" value="MFS general substrate transporter like domains"/>
    <property type="match status" value="1"/>
</dbReference>
<dbReference type="PANTHER" id="PTHR12778">
    <property type="entry name" value="SOLUTE CARRIER FAMILY 33 ACETYL-COA TRANSPORTER -RELATED"/>
    <property type="match status" value="1"/>
</dbReference>
<keyword evidence="2" id="KW-0813">Transport</keyword>
<dbReference type="InterPro" id="IPR020846">
    <property type="entry name" value="MFS_dom"/>
</dbReference>
<reference evidence="8" key="1">
    <citation type="submission" date="2018-05" db="EMBL/GenBank/DDBJ databases">
        <authorList>
            <person name="Lanie J.A."/>
            <person name="Ng W.-L."/>
            <person name="Kazmierczak K.M."/>
            <person name="Andrzejewski T.M."/>
            <person name="Davidsen T.M."/>
            <person name="Wayne K.J."/>
            <person name="Tettelin H."/>
            <person name="Glass J.I."/>
            <person name="Rusch D."/>
            <person name="Podicherti R."/>
            <person name="Tsui H.-C.T."/>
            <person name="Winkler M.E."/>
        </authorList>
    </citation>
    <scope>NUCLEOTIDE SEQUENCE</scope>
</reference>
<dbReference type="SUPFAM" id="SSF103473">
    <property type="entry name" value="MFS general substrate transporter"/>
    <property type="match status" value="1"/>
</dbReference>
<sequence>VTGTLVTFLATKGYGVKEIAGITFMAQLPWTFKFIWGPIIDRFDFHFLAMGRRRLWILFAQSMMTITLLLILLLPDPVKAMTTLLWIIAIHNVFASLQDVSVDALAVDLLPENERGKANGFMRAAAYLGSIIGGSVMGVLTARHGLHLAISLQAIIMIIVMMAPLFLREREGERLFPWNPLEKLKQTTTPAVEAATASAGALFKSFRKAFSLPSTLLAAALALIIMVGQHTISIISKPLFTQELGWSMEDYSKWITGGGYFFALGGSFLGGLLADRLTAKRTAGAATVVLGIVWIAFSMMEQHWGNRTLAVGFIFAEQFSIGIMTVSLFSIFMSVSWPVIAGTQFTTYMALLNVSGIAGTKLAGEMGDSPDYTTIYLGAGIAQIAFLLLLKKIDVGETRRELGELG</sequence>
<evidence type="ECO:0000256" key="2">
    <source>
        <dbReference type="ARBA" id="ARBA00022448"/>
    </source>
</evidence>
<feature type="transmembrane region" description="Helical" evidence="6">
    <location>
        <begin position="214"/>
        <end position="235"/>
    </location>
</feature>
<dbReference type="Pfam" id="PF07690">
    <property type="entry name" value="MFS_1"/>
    <property type="match status" value="1"/>
</dbReference>
<feature type="transmembrane region" description="Helical" evidence="6">
    <location>
        <begin position="55"/>
        <end position="74"/>
    </location>
</feature>
<feature type="transmembrane region" description="Helical" evidence="6">
    <location>
        <begin position="309"/>
        <end position="332"/>
    </location>
</feature>
<feature type="transmembrane region" description="Helical" evidence="6">
    <location>
        <begin position="281"/>
        <end position="297"/>
    </location>
</feature>
<evidence type="ECO:0000259" key="7">
    <source>
        <dbReference type="PROSITE" id="PS50850"/>
    </source>
</evidence>
<feature type="transmembrane region" description="Helical" evidence="6">
    <location>
        <begin position="255"/>
        <end position="274"/>
    </location>
</feature>
<dbReference type="PANTHER" id="PTHR12778:SF10">
    <property type="entry name" value="MAJOR FACILITATOR SUPERFAMILY DOMAIN-CONTAINING PROTEIN 3"/>
    <property type="match status" value="1"/>
</dbReference>
<protein>
    <recommendedName>
        <fullName evidence="7">Major facilitator superfamily (MFS) profile domain-containing protein</fullName>
    </recommendedName>
</protein>
<evidence type="ECO:0000256" key="6">
    <source>
        <dbReference type="SAM" id="Phobius"/>
    </source>
</evidence>
<dbReference type="AlphaFoldDB" id="A0A382FB92"/>
<dbReference type="EMBL" id="UINC01048860">
    <property type="protein sequence ID" value="SVB59922.1"/>
    <property type="molecule type" value="Genomic_DNA"/>
</dbReference>
<keyword evidence="3 6" id="KW-0812">Transmembrane</keyword>
<proteinExistence type="predicted"/>
<dbReference type="GO" id="GO:0016020">
    <property type="term" value="C:membrane"/>
    <property type="evidence" value="ECO:0007669"/>
    <property type="project" value="UniProtKB-SubCell"/>
</dbReference>
<evidence type="ECO:0000313" key="8">
    <source>
        <dbReference type="EMBL" id="SVB59922.1"/>
    </source>
</evidence>
<organism evidence="8">
    <name type="scientific">marine metagenome</name>
    <dbReference type="NCBI Taxonomy" id="408172"/>
    <lineage>
        <taxon>unclassified sequences</taxon>
        <taxon>metagenomes</taxon>
        <taxon>ecological metagenomes</taxon>
    </lineage>
</organism>
<evidence type="ECO:0000256" key="4">
    <source>
        <dbReference type="ARBA" id="ARBA00022989"/>
    </source>
</evidence>
<dbReference type="InterPro" id="IPR004752">
    <property type="entry name" value="AmpG_permease/AT-1"/>
</dbReference>
<gene>
    <name evidence="8" type="ORF">METZ01_LOCUS212776</name>
</gene>